<dbReference type="SUPFAM" id="SSF50978">
    <property type="entry name" value="WD40 repeat-like"/>
    <property type="match status" value="1"/>
</dbReference>
<dbReference type="InterPro" id="IPR020472">
    <property type="entry name" value="WD40_PAC1"/>
</dbReference>
<feature type="repeat" description="WD" evidence="4">
    <location>
        <begin position="252"/>
        <end position="293"/>
    </location>
</feature>
<feature type="repeat" description="WD" evidence="4">
    <location>
        <begin position="54"/>
        <end position="85"/>
    </location>
</feature>
<evidence type="ECO:0000256" key="1">
    <source>
        <dbReference type="ARBA" id="ARBA00010143"/>
    </source>
</evidence>
<evidence type="ECO:0000313" key="7">
    <source>
        <dbReference type="EMBL" id="OLY85104.1"/>
    </source>
</evidence>
<dbReference type="PROSITE" id="PS50294">
    <property type="entry name" value="WD_REPEATS_REGION"/>
    <property type="match status" value="2"/>
</dbReference>
<evidence type="ECO:0000256" key="2">
    <source>
        <dbReference type="ARBA" id="ARBA00022574"/>
    </source>
</evidence>
<dbReference type="Gene3D" id="2.130.10.10">
    <property type="entry name" value="YVTN repeat-like/Quinoprotein amine dehydrogenase"/>
    <property type="match status" value="2"/>
</dbReference>
<sequence>MYALLWTEYSSRLKFPLPEKMSCIVSSGCWVVGGSYSGKIYVWDVTSGSLMTSWEAHYGAVTTIAISPDESAILSGGEDANLYIWLTTRVLDMTSRNTNLAPELSLSDHTMPITGISIVGSSMYSGSFMSGGARIFTSSKDQTVKCWQINQGQDSSNESLDYKRRIGTKKEDYKMRADLLITWLLPSVVKCLVVDSVETRVFCGCLDGKVYQIDLYSSYSIGKRAKGYVSPAMGGGQQVVVQIGHENNDSAFVGHGASVNSVSLSMDGSLLVSGSSDSTVKVWDTASKQCLRTISETKAKESKTSSSNNLSTLVTKGISQVAVVMRPVGYGRVVGYTNVSKELGNPDSGNSTNSNSMHAEHQFELKRKKNEKRNYTNPLFSVLQRTQTPAINAIQRSSGAATNIIRTNLSNKRNSLKLIGGYAGSGFSLYHAKGRLPNNTTPLPGQLSQIDESREQELTDQITKLKGEMQEITSKYAKLKQLNDSLYESTVAQLLKKSPAPVQQTPAKEPSPTPKKSSKRKKKN</sequence>
<feature type="compositionally biased region" description="Polar residues" evidence="6">
    <location>
        <begin position="347"/>
        <end position="357"/>
    </location>
</feature>
<feature type="region of interest" description="Disordered" evidence="6">
    <location>
        <begin position="341"/>
        <end position="367"/>
    </location>
</feature>
<feature type="region of interest" description="Disordered" evidence="6">
    <location>
        <begin position="497"/>
        <end position="524"/>
    </location>
</feature>
<dbReference type="PRINTS" id="PR00320">
    <property type="entry name" value="GPROTEINBRPT"/>
</dbReference>
<evidence type="ECO:0000313" key="8">
    <source>
        <dbReference type="Proteomes" id="UP000187455"/>
    </source>
</evidence>
<dbReference type="InterPro" id="IPR036322">
    <property type="entry name" value="WD40_repeat_dom_sf"/>
</dbReference>
<dbReference type="GO" id="GO:0006261">
    <property type="term" value="P:DNA-templated DNA replication"/>
    <property type="evidence" value="ECO:0007669"/>
    <property type="project" value="TreeGrafter"/>
</dbReference>
<organism evidence="7 8">
    <name type="scientific">Smittium mucronatum</name>
    <dbReference type="NCBI Taxonomy" id="133383"/>
    <lineage>
        <taxon>Eukaryota</taxon>
        <taxon>Fungi</taxon>
        <taxon>Fungi incertae sedis</taxon>
        <taxon>Zoopagomycota</taxon>
        <taxon>Kickxellomycotina</taxon>
        <taxon>Harpellomycetes</taxon>
        <taxon>Harpellales</taxon>
        <taxon>Legeriomycetaceae</taxon>
        <taxon>Smittium</taxon>
    </lineage>
</organism>
<dbReference type="OrthoDB" id="245697at2759"/>
<comment type="similarity">
    <text evidence="1">Belongs to the WD repeat IPI3/WDR18 family.</text>
</comment>
<protein>
    <submittedName>
        <fullName evidence="7">WD repeat-containing protein 18</fullName>
    </submittedName>
</protein>
<dbReference type="STRING" id="133383.A0A1R0H7Q5"/>
<dbReference type="SMART" id="SM00320">
    <property type="entry name" value="WD40"/>
    <property type="match status" value="5"/>
</dbReference>
<gene>
    <name evidence="7" type="ORF">AYI68_g705</name>
</gene>
<dbReference type="Proteomes" id="UP000187455">
    <property type="component" value="Unassembled WGS sequence"/>
</dbReference>
<keyword evidence="2 4" id="KW-0853">WD repeat</keyword>
<dbReference type="EMBL" id="LSSL01000232">
    <property type="protein sequence ID" value="OLY85104.1"/>
    <property type="molecule type" value="Genomic_DNA"/>
</dbReference>
<keyword evidence="8" id="KW-1185">Reference proteome</keyword>
<dbReference type="InterPro" id="IPR015943">
    <property type="entry name" value="WD40/YVTN_repeat-like_dom_sf"/>
</dbReference>
<dbReference type="GO" id="GO:0005656">
    <property type="term" value="C:nuclear pre-replicative complex"/>
    <property type="evidence" value="ECO:0007669"/>
    <property type="project" value="TreeGrafter"/>
</dbReference>
<accession>A0A1R0H7Q5</accession>
<dbReference type="PANTHER" id="PTHR18763">
    <property type="entry name" value="WD-REPEAT PROTEIN 18"/>
    <property type="match status" value="1"/>
</dbReference>
<dbReference type="GO" id="GO:0120330">
    <property type="term" value="C:rixosome complex"/>
    <property type="evidence" value="ECO:0007669"/>
    <property type="project" value="TreeGrafter"/>
</dbReference>
<reference evidence="7 8" key="1">
    <citation type="journal article" date="2016" name="Mol. Biol. Evol.">
        <title>Genome-Wide Survey of Gut Fungi (Harpellales) Reveals the First Horizontally Transferred Ubiquitin Gene from a Mosquito Host.</title>
        <authorList>
            <person name="Wang Y."/>
            <person name="White M.M."/>
            <person name="Kvist S."/>
            <person name="Moncalvo J.M."/>
        </authorList>
    </citation>
    <scope>NUCLEOTIDE SEQUENCE [LARGE SCALE GENOMIC DNA]</scope>
    <source>
        <strain evidence="7 8">ALG-7-W6</strain>
    </source>
</reference>
<dbReference type="Pfam" id="PF00400">
    <property type="entry name" value="WD40"/>
    <property type="match status" value="3"/>
</dbReference>
<evidence type="ECO:0000256" key="6">
    <source>
        <dbReference type="SAM" id="MobiDB-lite"/>
    </source>
</evidence>
<feature type="coiled-coil region" evidence="5">
    <location>
        <begin position="455"/>
        <end position="482"/>
    </location>
</feature>
<keyword evidence="5" id="KW-0175">Coiled coil</keyword>
<evidence type="ECO:0000256" key="5">
    <source>
        <dbReference type="SAM" id="Coils"/>
    </source>
</evidence>
<dbReference type="InterPro" id="IPR001680">
    <property type="entry name" value="WD40_rpt"/>
</dbReference>
<dbReference type="AlphaFoldDB" id="A0A1R0H7Q5"/>
<comment type="caution">
    <text evidence="7">The sequence shown here is derived from an EMBL/GenBank/DDBJ whole genome shotgun (WGS) entry which is preliminary data.</text>
</comment>
<keyword evidence="3" id="KW-0677">Repeat</keyword>
<evidence type="ECO:0000256" key="3">
    <source>
        <dbReference type="ARBA" id="ARBA00022737"/>
    </source>
</evidence>
<evidence type="ECO:0000256" key="4">
    <source>
        <dbReference type="PROSITE-ProRule" id="PRU00221"/>
    </source>
</evidence>
<dbReference type="InterPro" id="IPR045227">
    <property type="entry name" value="WDR18/Ipi3/RID3"/>
</dbReference>
<dbReference type="PANTHER" id="PTHR18763:SF0">
    <property type="entry name" value="WD REPEAT-CONTAINING PROTEIN 18"/>
    <property type="match status" value="1"/>
</dbReference>
<dbReference type="PROSITE" id="PS50082">
    <property type="entry name" value="WD_REPEATS_2"/>
    <property type="match status" value="2"/>
</dbReference>
<dbReference type="GO" id="GO:0006364">
    <property type="term" value="P:rRNA processing"/>
    <property type="evidence" value="ECO:0007669"/>
    <property type="project" value="TreeGrafter"/>
</dbReference>
<proteinExistence type="inferred from homology"/>
<name>A0A1R0H7Q5_9FUNG</name>